<sequence>MAEAGQTFLMHFESQLMQPSGGVTTSVSWRVLAPIAEYTMSLHHLVQRILCLQALYTIALNFDPHIWLFPDEASGTGFAYASVLHQLEKVSERMQQMLSELKMRDLNIDGLPIPLNIVETTEVQAALFKLEPPLGHSDNDMLVQFCRGVQDSILRNFYAEQWDAISAELTALRVSWDNVMHYVLGDNYKSLPRD</sequence>
<reference evidence="1 2" key="1">
    <citation type="submission" date="2019-02" db="EMBL/GenBank/DDBJ databases">
        <title>Genome sequencing of the rare red list fungi Hericium alpestre (H. flagellum).</title>
        <authorList>
            <person name="Buettner E."/>
            <person name="Kellner H."/>
        </authorList>
    </citation>
    <scope>NUCLEOTIDE SEQUENCE [LARGE SCALE GENOMIC DNA]</scope>
    <source>
        <strain evidence="1 2">DSM 108284</strain>
    </source>
</reference>
<evidence type="ECO:0000313" key="2">
    <source>
        <dbReference type="Proteomes" id="UP000298061"/>
    </source>
</evidence>
<proteinExistence type="predicted"/>
<dbReference type="EMBL" id="SFCI01000153">
    <property type="protein sequence ID" value="TFY81988.1"/>
    <property type="molecule type" value="Genomic_DNA"/>
</dbReference>
<keyword evidence="2" id="KW-1185">Reference proteome</keyword>
<dbReference type="Proteomes" id="UP000298061">
    <property type="component" value="Unassembled WGS sequence"/>
</dbReference>
<accession>A0A4Z0A8S0</accession>
<name>A0A4Z0A8S0_9AGAM</name>
<dbReference type="AlphaFoldDB" id="A0A4Z0A8S0"/>
<comment type="caution">
    <text evidence="1">The sequence shown here is derived from an EMBL/GenBank/DDBJ whole genome shotgun (WGS) entry which is preliminary data.</text>
</comment>
<protein>
    <submittedName>
        <fullName evidence="1">Uncharacterized protein</fullName>
    </submittedName>
</protein>
<gene>
    <name evidence="1" type="ORF">EWM64_g2017</name>
</gene>
<evidence type="ECO:0000313" key="1">
    <source>
        <dbReference type="EMBL" id="TFY81988.1"/>
    </source>
</evidence>
<organism evidence="1 2">
    <name type="scientific">Hericium alpestre</name>
    <dbReference type="NCBI Taxonomy" id="135208"/>
    <lineage>
        <taxon>Eukaryota</taxon>
        <taxon>Fungi</taxon>
        <taxon>Dikarya</taxon>
        <taxon>Basidiomycota</taxon>
        <taxon>Agaricomycotina</taxon>
        <taxon>Agaricomycetes</taxon>
        <taxon>Russulales</taxon>
        <taxon>Hericiaceae</taxon>
        <taxon>Hericium</taxon>
    </lineage>
</organism>